<accession>A0A1D9FLI8</accession>
<evidence type="ECO:0000313" key="2">
    <source>
        <dbReference type="EMBL" id="AOY76248.1"/>
    </source>
</evidence>
<reference evidence="1 7" key="1">
    <citation type="submission" date="2016-10" db="EMBL/GenBank/DDBJ databases">
        <title>Complete Genome Sequence of Acetogen Clostridium formicoaceticum ATCC 27076.</title>
        <authorList>
            <person name="Bao T."/>
            <person name="Cheng C."/>
            <person name="Zhao J."/>
            <person name="Yang S.-T."/>
            <person name="Wang J."/>
            <person name="Wang M."/>
        </authorList>
    </citation>
    <scope>NUCLEOTIDE SEQUENCE [LARGE SCALE GENOMIC DNA]</scope>
    <source>
        <strain evidence="1 7">ATCC 27076</strain>
    </source>
</reference>
<proteinExistence type="predicted"/>
<dbReference type="KEGG" id="cfm:BJL90_02845"/>
<evidence type="ECO:0000313" key="4">
    <source>
        <dbReference type="EMBL" id="ARE86629.1"/>
    </source>
</evidence>
<evidence type="ECO:0000313" key="1">
    <source>
        <dbReference type="EMBL" id="AOY74990.1"/>
    </source>
</evidence>
<dbReference type="KEGG" id="cfm:BJL90_13485"/>
<dbReference type="Proteomes" id="UP000192478">
    <property type="component" value="Chromosome"/>
</dbReference>
<dbReference type="NCBIfam" id="NF047593">
    <property type="entry name" value="IS66_ISAeme5_TnpA"/>
    <property type="match status" value="1"/>
</dbReference>
<evidence type="ECO:0000313" key="7">
    <source>
        <dbReference type="Proteomes" id="UP000177894"/>
    </source>
</evidence>
<dbReference type="EMBL" id="CP017603">
    <property type="protein sequence ID" value="AOY76775.1"/>
    <property type="molecule type" value="Genomic_DNA"/>
</dbReference>
<dbReference type="EMBL" id="CP020559">
    <property type="protein sequence ID" value="ARE89403.1"/>
    <property type="molecule type" value="Genomic_DNA"/>
</dbReference>
<evidence type="ECO:0000313" key="8">
    <source>
        <dbReference type="Proteomes" id="UP000192478"/>
    </source>
</evidence>
<dbReference type="RefSeq" id="WP_070964102.1">
    <property type="nucleotide sequence ID" value="NZ_CP017603.1"/>
</dbReference>
<dbReference type="EMBL" id="CP017603">
    <property type="protein sequence ID" value="AOY76248.1"/>
    <property type="molecule type" value="Genomic_DNA"/>
</dbReference>
<dbReference type="EMBL" id="CP020559">
    <property type="protein sequence ID" value="ARE86629.1"/>
    <property type="molecule type" value="Genomic_DNA"/>
</dbReference>
<evidence type="ECO:0000313" key="5">
    <source>
        <dbReference type="EMBL" id="ARE87232.1"/>
    </source>
</evidence>
<reference evidence="4 8" key="2">
    <citation type="submission" date="2017-03" db="EMBL/GenBank/DDBJ databases">
        <title>Complete sequence of Clostridium formicaceticum DSM 92.</title>
        <authorList>
            <person name="Poehlein A."/>
            <person name="Karl M."/>
            <person name="Bengelsdorf F.R."/>
            <person name="Duerre P."/>
            <person name="Daniel R."/>
        </authorList>
    </citation>
    <scope>NUCLEOTIDE SEQUENCE [LARGE SCALE GENOMIC DNA]</scope>
    <source>
        <strain evidence="4 8">DSM 92</strain>
    </source>
</reference>
<keyword evidence="7" id="KW-1185">Reference proteome</keyword>
<dbReference type="EMBL" id="CP017603">
    <property type="protein sequence ID" value="AOY74990.1"/>
    <property type="molecule type" value="Genomic_DNA"/>
</dbReference>
<gene>
    <name evidence="1" type="ORF">BJL90_02845</name>
    <name evidence="2" type="ORF">BJL90_10250</name>
    <name evidence="3" type="ORF">BJL90_13485</name>
    <name evidence="4" type="ORF">CLFO_09550</name>
    <name evidence="5" type="ORF">CLFO_16310</name>
    <name evidence="6" type="ORF">CLFO_38100</name>
</gene>
<name>A0A1D9FLI8_9CLOT</name>
<dbReference type="Proteomes" id="UP000177894">
    <property type="component" value="Chromosome"/>
</dbReference>
<protein>
    <recommendedName>
        <fullName evidence="9">Transposase</fullName>
    </recommendedName>
</protein>
<evidence type="ECO:0008006" key="9">
    <source>
        <dbReference type="Google" id="ProtNLM"/>
    </source>
</evidence>
<dbReference type="KEGG" id="cfm:BJL90_10250"/>
<dbReference type="OrthoDB" id="1908483at2"/>
<organism evidence="4 8">
    <name type="scientific">Clostridium formicaceticum</name>
    <dbReference type="NCBI Taxonomy" id="1497"/>
    <lineage>
        <taxon>Bacteria</taxon>
        <taxon>Bacillati</taxon>
        <taxon>Bacillota</taxon>
        <taxon>Clostridia</taxon>
        <taxon>Eubacteriales</taxon>
        <taxon>Clostridiaceae</taxon>
        <taxon>Clostridium</taxon>
    </lineage>
</organism>
<evidence type="ECO:0000313" key="6">
    <source>
        <dbReference type="EMBL" id="ARE89403.1"/>
    </source>
</evidence>
<sequence length="112" mass="12665">MTNEALDIDWEDILDKFSSREGTIKAFCEENNIGIHQLYYRRKKLENNNTPVFHAVSFKDTEADEAVNQENTPSNPSPTATIKIEIGKAKIYIPSNDKVSLSNVFKEIIASC</sequence>
<dbReference type="AlphaFoldDB" id="A0A1D9FLI8"/>
<evidence type="ECO:0000313" key="3">
    <source>
        <dbReference type="EMBL" id="AOY76775.1"/>
    </source>
</evidence>
<dbReference type="EMBL" id="CP020559">
    <property type="protein sequence ID" value="ARE87232.1"/>
    <property type="molecule type" value="Genomic_DNA"/>
</dbReference>